<sequence length="220" mass="23747">LSIMKLLLKHGADVNVRGDDGDTALHKLCRTGQLDSVRIQLKYGADHDIHEAGDGSTALNSISRKTGVEVIRLLLQRGASVNSFDDEGVTPLLKSIRLEKVSLAQLLIRSGADINSRCGQDGLIIHTACYESSVDMVHMLIEQGASTRHLSDGSLGTVFQAACQRTDSMKSDVLAYLLESDLVDVAAESDRWGSNLNAACLMADKDTIRTLIERGAKTNV</sequence>
<evidence type="ECO:0000256" key="1">
    <source>
        <dbReference type="ARBA" id="ARBA00022737"/>
    </source>
</evidence>
<dbReference type="Proteomes" id="UP000799770">
    <property type="component" value="Unassembled WGS sequence"/>
</dbReference>
<feature type="non-terminal residue" evidence="4">
    <location>
        <position position="220"/>
    </location>
</feature>
<dbReference type="OrthoDB" id="539213at2759"/>
<name>A0A6A5YK75_9PLEO</name>
<organism evidence="4 5">
    <name type="scientific">Lophiotrema nucula</name>
    <dbReference type="NCBI Taxonomy" id="690887"/>
    <lineage>
        <taxon>Eukaryota</taxon>
        <taxon>Fungi</taxon>
        <taxon>Dikarya</taxon>
        <taxon>Ascomycota</taxon>
        <taxon>Pezizomycotina</taxon>
        <taxon>Dothideomycetes</taxon>
        <taxon>Pleosporomycetidae</taxon>
        <taxon>Pleosporales</taxon>
        <taxon>Lophiotremataceae</taxon>
        <taxon>Lophiotrema</taxon>
    </lineage>
</organism>
<gene>
    <name evidence="4" type="ORF">BDV96DRAFT_459490</name>
</gene>
<dbReference type="AlphaFoldDB" id="A0A6A5YK75"/>
<evidence type="ECO:0000256" key="2">
    <source>
        <dbReference type="ARBA" id="ARBA00023043"/>
    </source>
</evidence>
<dbReference type="PROSITE" id="PS50297">
    <property type="entry name" value="ANK_REP_REGION"/>
    <property type="match status" value="3"/>
</dbReference>
<dbReference type="InterPro" id="IPR036770">
    <property type="entry name" value="Ankyrin_rpt-contain_sf"/>
</dbReference>
<accession>A0A6A5YK75</accession>
<dbReference type="PRINTS" id="PR01415">
    <property type="entry name" value="ANKYRIN"/>
</dbReference>
<dbReference type="Gene3D" id="1.25.40.20">
    <property type="entry name" value="Ankyrin repeat-containing domain"/>
    <property type="match status" value="2"/>
</dbReference>
<dbReference type="SMART" id="SM00248">
    <property type="entry name" value="ANK"/>
    <property type="match status" value="5"/>
</dbReference>
<feature type="repeat" description="ANK" evidence="3">
    <location>
        <begin position="1"/>
        <end position="19"/>
    </location>
</feature>
<dbReference type="PANTHER" id="PTHR24198:SF165">
    <property type="entry name" value="ANKYRIN REPEAT-CONTAINING PROTEIN-RELATED"/>
    <property type="match status" value="1"/>
</dbReference>
<keyword evidence="1" id="KW-0677">Repeat</keyword>
<evidence type="ECO:0000313" key="5">
    <source>
        <dbReference type="Proteomes" id="UP000799770"/>
    </source>
</evidence>
<dbReference type="EMBL" id="ML977360">
    <property type="protein sequence ID" value="KAF2106737.1"/>
    <property type="molecule type" value="Genomic_DNA"/>
</dbReference>
<keyword evidence="5" id="KW-1185">Reference proteome</keyword>
<feature type="repeat" description="ANK" evidence="3">
    <location>
        <begin position="54"/>
        <end position="86"/>
    </location>
</feature>
<reference evidence="4" key="1">
    <citation type="journal article" date="2020" name="Stud. Mycol.">
        <title>101 Dothideomycetes genomes: a test case for predicting lifestyles and emergence of pathogens.</title>
        <authorList>
            <person name="Haridas S."/>
            <person name="Albert R."/>
            <person name="Binder M."/>
            <person name="Bloem J."/>
            <person name="Labutti K."/>
            <person name="Salamov A."/>
            <person name="Andreopoulos B."/>
            <person name="Baker S."/>
            <person name="Barry K."/>
            <person name="Bills G."/>
            <person name="Bluhm B."/>
            <person name="Cannon C."/>
            <person name="Castanera R."/>
            <person name="Culley D."/>
            <person name="Daum C."/>
            <person name="Ezra D."/>
            <person name="Gonzalez J."/>
            <person name="Henrissat B."/>
            <person name="Kuo A."/>
            <person name="Liang C."/>
            <person name="Lipzen A."/>
            <person name="Lutzoni F."/>
            <person name="Magnuson J."/>
            <person name="Mondo S."/>
            <person name="Nolan M."/>
            <person name="Ohm R."/>
            <person name="Pangilinan J."/>
            <person name="Park H.-J."/>
            <person name="Ramirez L."/>
            <person name="Alfaro M."/>
            <person name="Sun H."/>
            <person name="Tritt A."/>
            <person name="Yoshinaga Y."/>
            <person name="Zwiers L.-H."/>
            <person name="Turgeon B."/>
            <person name="Goodwin S."/>
            <person name="Spatafora J."/>
            <person name="Crous P."/>
            <person name="Grigoriev I."/>
        </authorList>
    </citation>
    <scope>NUCLEOTIDE SEQUENCE</scope>
    <source>
        <strain evidence="4">CBS 627.86</strain>
    </source>
</reference>
<dbReference type="PANTHER" id="PTHR24198">
    <property type="entry name" value="ANKYRIN REPEAT AND PROTEIN KINASE DOMAIN-CONTAINING PROTEIN"/>
    <property type="match status" value="1"/>
</dbReference>
<dbReference type="InterPro" id="IPR002110">
    <property type="entry name" value="Ankyrin_rpt"/>
</dbReference>
<evidence type="ECO:0000313" key="4">
    <source>
        <dbReference type="EMBL" id="KAF2106737.1"/>
    </source>
</evidence>
<protein>
    <submittedName>
        <fullName evidence="4">Ankyrin repeat-containing domain protein</fullName>
    </submittedName>
</protein>
<feature type="repeat" description="ANK" evidence="3">
    <location>
        <begin position="20"/>
        <end position="52"/>
    </location>
</feature>
<keyword evidence="2 3" id="KW-0040">ANK repeat</keyword>
<evidence type="ECO:0000256" key="3">
    <source>
        <dbReference type="PROSITE-ProRule" id="PRU00023"/>
    </source>
</evidence>
<feature type="repeat" description="ANK" evidence="3">
    <location>
        <begin position="87"/>
        <end position="119"/>
    </location>
</feature>
<dbReference type="PROSITE" id="PS50088">
    <property type="entry name" value="ANK_REPEAT"/>
    <property type="match status" value="4"/>
</dbReference>
<dbReference type="Pfam" id="PF12796">
    <property type="entry name" value="Ank_2"/>
    <property type="match status" value="1"/>
</dbReference>
<proteinExistence type="predicted"/>
<feature type="non-terminal residue" evidence="4">
    <location>
        <position position="1"/>
    </location>
</feature>
<dbReference type="SUPFAM" id="SSF48403">
    <property type="entry name" value="Ankyrin repeat"/>
    <property type="match status" value="1"/>
</dbReference>